<evidence type="ECO:0000259" key="11">
    <source>
        <dbReference type="PROSITE" id="PS50893"/>
    </source>
</evidence>
<dbReference type="InterPro" id="IPR003593">
    <property type="entry name" value="AAA+_ATPase"/>
</dbReference>
<dbReference type="Pfam" id="PF00005">
    <property type="entry name" value="ABC_tran"/>
    <property type="match status" value="2"/>
</dbReference>
<keyword evidence="3" id="KW-0813">Transport</keyword>
<dbReference type="InterPro" id="IPR050107">
    <property type="entry name" value="ABC_carbohydrate_import_ATPase"/>
</dbReference>
<evidence type="ECO:0000313" key="13">
    <source>
        <dbReference type="Proteomes" id="UP000030826"/>
    </source>
</evidence>
<feature type="domain" description="ABC transporter" evidence="11">
    <location>
        <begin position="16"/>
        <end position="251"/>
    </location>
</feature>
<dbReference type="GO" id="GO:0005524">
    <property type="term" value="F:ATP binding"/>
    <property type="evidence" value="ECO:0007669"/>
    <property type="project" value="UniProtKB-KW"/>
</dbReference>
<dbReference type="EMBL" id="JRFJ01000005">
    <property type="protein sequence ID" value="KHJ53683.1"/>
    <property type="molecule type" value="Genomic_DNA"/>
</dbReference>
<evidence type="ECO:0000256" key="3">
    <source>
        <dbReference type="ARBA" id="ARBA00022448"/>
    </source>
</evidence>
<keyword evidence="7" id="KW-0547">Nucleotide-binding</keyword>
<protein>
    <submittedName>
        <fullName evidence="12">D-ribose transporter ATP-binding protein</fullName>
    </submittedName>
</protein>
<dbReference type="AlphaFoldDB" id="A0A0B1PYU3"/>
<comment type="subcellular location">
    <subcellularLocation>
        <location evidence="1">Cell membrane</location>
        <topology evidence="1">Peripheral membrane protein</topology>
    </subcellularLocation>
</comment>
<dbReference type="Proteomes" id="UP000030826">
    <property type="component" value="Unassembled WGS sequence"/>
</dbReference>
<dbReference type="SUPFAM" id="SSF52540">
    <property type="entry name" value="P-loop containing nucleoside triphosphate hydrolases"/>
    <property type="match status" value="2"/>
</dbReference>
<evidence type="ECO:0000256" key="5">
    <source>
        <dbReference type="ARBA" id="ARBA00022597"/>
    </source>
</evidence>
<dbReference type="CDD" id="cd03216">
    <property type="entry name" value="ABC_Carb_Monos_I"/>
    <property type="match status" value="1"/>
</dbReference>
<evidence type="ECO:0000256" key="9">
    <source>
        <dbReference type="ARBA" id="ARBA00022967"/>
    </source>
</evidence>
<keyword evidence="5" id="KW-0762">Sugar transport</keyword>
<dbReference type="InterPro" id="IPR003439">
    <property type="entry name" value="ABC_transporter-like_ATP-bd"/>
</dbReference>
<dbReference type="PROSITE" id="PS50893">
    <property type="entry name" value="ABC_TRANSPORTER_2"/>
    <property type="match status" value="2"/>
</dbReference>
<keyword evidence="9" id="KW-1278">Translocase</keyword>
<keyword evidence="6" id="KW-0677">Repeat</keyword>
<evidence type="ECO:0000256" key="7">
    <source>
        <dbReference type="ARBA" id="ARBA00022741"/>
    </source>
</evidence>
<gene>
    <name evidence="12" type="ORF">LA66_17335</name>
</gene>
<dbReference type="PROSITE" id="PS00211">
    <property type="entry name" value="ABC_TRANSPORTER_1"/>
    <property type="match status" value="1"/>
</dbReference>
<evidence type="ECO:0000256" key="2">
    <source>
        <dbReference type="ARBA" id="ARBA00005417"/>
    </source>
</evidence>
<dbReference type="STRING" id="370622.LA66_17335"/>
<reference evidence="12 13" key="1">
    <citation type="submission" date="2014-09" db="EMBL/GenBank/DDBJ databases">
        <title>Isolation and characterization of Aurantimonas altamirensis ON-56566 from clinical sample following a dog bite.</title>
        <authorList>
            <person name="Eshaghi A."/>
            <person name="Li A."/>
            <person name="Shahinas D."/>
            <person name="Bahn P."/>
            <person name="Kus J.V."/>
            <person name="Patel S.N."/>
        </authorList>
    </citation>
    <scope>NUCLEOTIDE SEQUENCE [LARGE SCALE GENOMIC DNA]</scope>
    <source>
        <strain evidence="12 13">ON-56566</strain>
    </source>
</reference>
<dbReference type="GO" id="GO:0016887">
    <property type="term" value="F:ATP hydrolysis activity"/>
    <property type="evidence" value="ECO:0007669"/>
    <property type="project" value="InterPro"/>
</dbReference>
<dbReference type="OrthoDB" id="9805029at2"/>
<dbReference type="PANTHER" id="PTHR43790">
    <property type="entry name" value="CARBOHYDRATE TRANSPORT ATP-BINDING PROTEIN MG119-RELATED"/>
    <property type="match status" value="1"/>
</dbReference>
<dbReference type="Gene3D" id="3.40.50.300">
    <property type="entry name" value="P-loop containing nucleotide triphosphate hydrolases"/>
    <property type="match status" value="2"/>
</dbReference>
<dbReference type="RefSeq" id="WP_039195196.1">
    <property type="nucleotide sequence ID" value="NZ_JRFJ01000005.1"/>
</dbReference>
<dbReference type="InterPro" id="IPR017871">
    <property type="entry name" value="ABC_transporter-like_CS"/>
</dbReference>
<dbReference type="InterPro" id="IPR027417">
    <property type="entry name" value="P-loop_NTPase"/>
</dbReference>
<keyword evidence="8 12" id="KW-0067">ATP-binding</keyword>
<evidence type="ECO:0000256" key="6">
    <source>
        <dbReference type="ARBA" id="ARBA00022737"/>
    </source>
</evidence>
<dbReference type="SMART" id="SM00382">
    <property type="entry name" value="AAA"/>
    <property type="match status" value="2"/>
</dbReference>
<name>A0A0B1PYU3_9HYPH</name>
<sequence length="519" mass="56041">MTHAPASVRADAPPLLALDGIVKTFPGVRALGGVSFDLRPGEVHAVCGENGAGKSTLMKVIGGLYQADEGRILLDGAETRFTGTRQSEAAGIAIIHQELNLVPHLSVAENIFLAREPKRGPFIDRARLNRDAKALLERLKVAIAPTAEVRSLSIAQSQMVEIAKALSLNARVLIMDEPTSSLTESETSVLFRIIKDLKSAGVGIVYISHRLDEMAEIVDRVTVLRDGTHVSTRNFADTSVDEIVADMVGRSLEEKFPPRTSTPTAEILFSAQGLKRKGVFADVSFDLRRGEILGFAGLMGAGRTEVARAIFGADPLDAGTIRLGDRTLSIASPRDAIREGIAYLSEDRKGDGLALKMTVADNITLPSMDKVSGTAGFIRFGQEQEVARDYIARLSIRTPSARQVTRLLSGGNQQKIVIAKWLYRGSRILFFDEPTRGIDVGAKYAIYELMDALAADGFGIVLISSELPEILGVTDRIAVFHEGRVMATLDTAKTTQEDIMHYASGYSRPVAQQSAGKAE</sequence>
<keyword evidence="4" id="KW-1003">Cell membrane</keyword>
<dbReference type="PANTHER" id="PTHR43790:SF3">
    <property type="entry name" value="D-ALLOSE IMPORT ATP-BINDING PROTEIN ALSA-RELATED"/>
    <property type="match status" value="1"/>
</dbReference>
<dbReference type="FunFam" id="3.40.50.300:FF:000127">
    <property type="entry name" value="Ribose import ATP-binding protein RbsA"/>
    <property type="match status" value="1"/>
</dbReference>
<evidence type="ECO:0000256" key="10">
    <source>
        <dbReference type="ARBA" id="ARBA00023136"/>
    </source>
</evidence>
<comment type="caution">
    <text evidence="12">The sequence shown here is derived from an EMBL/GenBank/DDBJ whole genome shotgun (WGS) entry which is preliminary data.</text>
</comment>
<proteinExistence type="inferred from homology"/>
<comment type="similarity">
    <text evidence="2">Belongs to the ABC transporter superfamily.</text>
</comment>
<evidence type="ECO:0000256" key="8">
    <source>
        <dbReference type="ARBA" id="ARBA00022840"/>
    </source>
</evidence>
<keyword evidence="10" id="KW-0472">Membrane</keyword>
<organism evidence="12 13">
    <name type="scientific">Aureimonas altamirensis</name>
    <dbReference type="NCBI Taxonomy" id="370622"/>
    <lineage>
        <taxon>Bacteria</taxon>
        <taxon>Pseudomonadati</taxon>
        <taxon>Pseudomonadota</taxon>
        <taxon>Alphaproteobacteria</taxon>
        <taxon>Hyphomicrobiales</taxon>
        <taxon>Aurantimonadaceae</taxon>
        <taxon>Aureimonas</taxon>
    </lineage>
</organism>
<accession>A0A0B1PYU3</accession>
<evidence type="ECO:0000256" key="1">
    <source>
        <dbReference type="ARBA" id="ARBA00004202"/>
    </source>
</evidence>
<dbReference type="GO" id="GO:0005886">
    <property type="term" value="C:plasma membrane"/>
    <property type="evidence" value="ECO:0007669"/>
    <property type="project" value="UniProtKB-SubCell"/>
</dbReference>
<feature type="domain" description="ABC transporter" evidence="11">
    <location>
        <begin position="262"/>
        <end position="507"/>
    </location>
</feature>
<dbReference type="CDD" id="cd03215">
    <property type="entry name" value="ABC_Carb_Monos_II"/>
    <property type="match status" value="1"/>
</dbReference>
<evidence type="ECO:0000256" key="4">
    <source>
        <dbReference type="ARBA" id="ARBA00022475"/>
    </source>
</evidence>
<evidence type="ECO:0000313" key="12">
    <source>
        <dbReference type="EMBL" id="KHJ53683.1"/>
    </source>
</evidence>